<evidence type="ECO:0000313" key="1">
    <source>
        <dbReference type="EMBL" id="QNE07611.1"/>
    </source>
</evidence>
<dbReference type="InterPro" id="IPR029068">
    <property type="entry name" value="Glyas_Bleomycin-R_OHBP_Dase"/>
</dbReference>
<dbReference type="Proteomes" id="UP000515297">
    <property type="component" value="Plasmid plas1"/>
</dbReference>
<dbReference type="AlphaFoldDB" id="A0A7G6W0U6"/>
<evidence type="ECO:0000313" key="2">
    <source>
        <dbReference type="Proteomes" id="UP000515297"/>
    </source>
</evidence>
<dbReference type="SUPFAM" id="SSF54593">
    <property type="entry name" value="Glyoxalase/Bleomycin resistance protein/Dihydroxybiphenyl dioxygenase"/>
    <property type="match status" value="1"/>
</dbReference>
<dbReference type="Pfam" id="PF13669">
    <property type="entry name" value="Glyoxalase_4"/>
    <property type="match status" value="1"/>
</dbReference>
<dbReference type="EMBL" id="CP060053">
    <property type="protein sequence ID" value="QNE07611.1"/>
    <property type="molecule type" value="Genomic_DNA"/>
</dbReference>
<keyword evidence="1" id="KW-0614">Plasmid</keyword>
<organism evidence="1 2">
    <name type="scientific">Croceicoccus marinus</name>
    <dbReference type="NCBI Taxonomy" id="450378"/>
    <lineage>
        <taxon>Bacteria</taxon>
        <taxon>Pseudomonadati</taxon>
        <taxon>Pseudomonadota</taxon>
        <taxon>Alphaproteobacteria</taxon>
        <taxon>Sphingomonadales</taxon>
        <taxon>Erythrobacteraceae</taxon>
        <taxon>Croceicoccus</taxon>
    </lineage>
</organism>
<geneLocation type="plasmid" evidence="1 2">
    <name>plas1</name>
</geneLocation>
<dbReference type="Gene3D" id="3.10.180.10">
    <property type="entry name" value="2,3-Dihydroxybiphenyl 1,2-Dioxygenase, domain 1"/>
    <property type="match status" value="1"/>
</dbReference>
<reference evidence="1 2" key="1">
    <citation type="submission" date="2020-08" db="EMBL/GenBank/DDBJ databases">
        <authorList>
            <person name="Liu G."/>
            <person name="Sun C."/>
        </authorList>
    </citation>
    <scope>NUCLEOTIDE SEQUENCE [LARGE SCALE GENOMIC DNA]</scope>
    <source>
        <strain evidence="1 2">OT19</strain>
        <plasmid evidence="1 2">plas1</plasmid>
    </source>
</reference>
<gene>
    <name evidence="1" type="ORF">H4O24_16180</name>
</gene>
<name>A0A7G6W0U6_9SPHN</name>
<sequence>MPPSPIRQIAFFVPDAGAAAHAHHAAHGSGPFLLAENIPLAQATYRGQPAHLDHSSAYGQWGDVMVEFVQQNNPGPSVFHDLYPEGSGRFGPHHTAIFVDDADAAADQWAAAGYPSAFRGVMEDGFVYHFADTTALCGMMTELYAATDQLRSFYDHVAAIAGDFAAHPVVRTIKL</sequence>
<accession>A0A7G6W0U6</accession>
<proteinExistence type="predicted"/>
<protein>
    <submittedName>
        <fullName evidence="1">VOC family protein</fullName>
    </submittedName>
</protein>